<comment type="caution">
    <text evidence="3">The sequence shown here is derived from an EMBL/GenBank/DDBJ whole genome shotgun (WGS) entry which is preliminary data.</text>
</comment>
<reference evidence="3" key="1">
    <citation type="submission" date="2023-07" db="EMBL/GenBank/DDBJ databases">
        <title>draft genome sequence of fig (Ficus carica).</title>
        <authorList>
            <person name="Takahashi T."/>
            <person name="Nishimura K."/>
        </authorList>
    </citation>
    <scope>NUCLEOTIDE SEQUENCE</scope>
</reference>
<protein>
    <submittedName>
        <fullName evidence="3">Uncharacterized protein</fullName>
    </submittedName>
</protein>
<dbReference type="AlphaFoldDB" id="A0AA88E896"/>
<keyword evidence="4" id="KW-1185">Reference proteome</keyword>
<gene>
    <name evidence="2" type="ORF">TIFTF001_037157</name>
    <name evidence="3" type="ORF">TIFTF001_037167</name>
</gene>
<dbReference type="Proteomes" id="UP001187192">
    <property type="component" value="Unassembled WGS sequence"/>
</dbReference>
<evidence type="ECO:0000313" key="4">
    <source>
        <dbReference type="Proteomes" id="UP001187192"/>
    </source>
</evidence>
<name>A0AA88E896_FICCA</name>
<evidence type="ECO:0000256" key="1">
    <source>
        <dbReference type="SAM" id="MobiDB-lite"/>
    </source>
</evidence>
<organism evidence="3 4">
    <name type="scientific">Ficus carica</name>
    <name type="common">Common fig</name>
    <dbReference type="NCBI Taxonomy" id="3494"/>
    <lineage>
        <taxon>Eukaryota</taxon>
        <taxon>Viridiplantae</taxon>
        <taxon>Streptophyta</taxon>
        <taxon>Embryophyta</taxon>
        <taxon>Tracheophyta</taxon>
        <taxon>Spermatophyta</taxon>
        <taxon>Magnoliopsida</taxon>
        <taxon>eudicotyledons</taxon>
        <taxon>Gunneridae</taxon>
        <taxon>Pentapetalae</taxon>
        <taxon>rosids</taxon>
        <taxon>fabids</taxon>
        <taxon>Rosales</taxon>
        <taxon>Moraceae</taxon>
        <taxon>Ficeae</taxon>
        <taxon>Ficus</taxon>
    </lineage>
</organism>
<proteinExistence type="predicted"/>
<dbReference type="EMBL" id="BTGU01000552">
    <property type="protein sequence ID" value="GMN68097.1"/>
    <property type="molecule type" value="Genomic_DNA"/>
</dbReference>
<feature type="region of interest" description="Disordered" evidence="1">
    <location>
        <begin position="1"/>
        <end position="24"/>
    </location>
</feature>
<evidence type="ECO:0000313" key="3">
    <source>
        <dbReference type="EMBL" id="GMN68110.1"/>
    </source>
</evidence>
<evidence type="ECO:0000313" key="2">
    <source>
        <dbReference type="EMBL" id="GMN68097.1"/>
    </source>
</evidence>
<accession>A0AA88E896</accession>
<dbReference type="EMBL" id="BTGU01000553">
    <property type="protein sequence ID" value="GMN68110.1"/>
    <property type="molecule type" value="Genomic_DNA"/>
</dbReference>
<sequence length="70" mass="7688">MQNRRWLGGGEYERDDSRRRRQRGTRGLEVVLEVDGDGYADLLINNRLGDEADDGATVLGAIGGVEEGVL</sequence>